<keyword evidence="2" id="KW-1185">Reference proteome</keyword>
<dbReference type="AlphaFoldDB" id="A0A6G9IEE4"/>
<accession>A0A6G9IEE4</accession>
<dbReference type="KEGG" id="orb:IPMB12_11160"/>
<gene>
    <name evidence="1" type="ORF">IPMB12_11160</name>
</gene>
<evidence type="ECO:0000313" key="1">
    <source>
        <dbReference type="EMBL" id="QIQ22197.1"/>
    </source>
</evidence>
<dbReference type="EMBL" id="CP050253">
    <property type="protein sequence ID" value="QIQ22197.1"/>
    <property type="molecule type" value="Genomic_DNA"/>
</dbReference>
<proteinExistence type="predicted"/>
<dbReference type="InParanoid" id="A0A6G9IEE4"/>
<reference evidence="1 2" key="1">
    <citation type="submission" date="2020-03" db="EMBL/GenBank/DDBJ databases">
        <title>Complete genome sequence of Orbus sp. IPMB12 (BCRC 80908).</title>
        <authorList>
            <person name="Lo W.-S."/>
            <person name="Chang T.-H."/>
            <person name="Kuo C.-H."/>
        </authorList>
    </citation>
    <scope>NUCLEOTIDE SEQUENCE [LARGE SCALE GENOMIC DNA]</scope>
    <source>
        <strain evidence="1 2">IPMB12</strain>
    </source>
</reference>
<evidence type="ECO:0000313" key="2">
    <source>
        <dbReference type="Proteomes" id="UP000501168"/>
    </source>
</evidence>
<sequence length="81" mass="9070">MKKFKIEKYINQELDETYTIPVAFISILTTILPASAIESLTQAGFDFKTLIEASKQDLAYQSSAMVEEKGISKKIIITLLP</sequence>
<name>A0A6G9IEE4_9GAMM</name>
<protein>
    <submittedName>
        <fullName evidence="1">DUF2868 domain-containing protein</fullName>
    </submittedName>
</protein>
<dbReference type="Proteomes" id="UP000501168">
    <property type="component" value="Chromosome"/>
</dbReference>
<dbReference type="RefSeq" id="WP_166917494.1">
    <property type="nucleotide sequence ID" value="NZ_CP050253.1"/>
</dbReference>
<organism evidence="1 2">
    <name type="scientific">Zophobihabitans entericus</name>
    <dbReference type="NCBI Taxonomy" id="1635327"/>
    <lineage>
        <taxon>Bacteria</taxon>
        <taxon>Pseudomonadati</taxon>
        <taxon>Pseudomonadota</taxon>
        <taxon>Gammaproteobacteria</taxon>
        <taxon>Orbales</taxon>
        <taxon>Orbaceae</taxon>
        <taxon>Zophobihabitans</taxon>
    </lineage>
</organism>